<dbReference type="Pfam" id="PF00011">
    <property type="entry name" value="HSP20"/>
    <property type="match status" value="1"/>
</dbReference>
<evidence type="ECO:0000259" key="5">
    <source>
        <dbReference type="PROSITE" id="PS01031"/>
    </source>
</evidence>
<organism evidence="6 7">
    <name type="scientific">Clathrus columnatus</name>
    <dbReference type="NCBI Taxonomy" id="1419009"/>
    <lineage>
        <taxon>Eukaryota</taxon>
        <taxon>Fungi</taxon>
        <taxon>Dikarya</taxon>
        <taxon>Basidiomycota</taxon>
        <taxon>Agaricomycotina</taxon>
        <taxon>Agaricomycetes</taxon>
        <taxon>Phallomycetidae</taxon>
        <taxon>Phallales</taxon>
        <taxon>Clathraceae</taxon>
        <taxon>Clathrus</taxon>
    </lineage>
</organism>
<gene>
    <name evidence="6" type="ORF">Clacol_002894</name>
</gene>
<sequence>MAATNQTKPSWDAFDKIFDEAFSRTKKTASRPPYFSPTPFTPYPPTEYGYEPTFTPYPGYSGRNNGDDEIDEDDFHSQKQHHHAEPDEDELHSHAFREDDFYSRADMEYYDDDDYEKEFWSQRAKKAQTTGLSSSSSRKQGAPDLEMTDMDTGFRNGVTGIGSTIGGITSSQPQLQYQHQPSIIPPKPQTNVFPQPRPTITTNVNSNLNNHTTGGGTSMLSGSNPLSNAMTAFSSAAAALNGLTNALNGLGLGGPNTNQASSGSESSIPSAPFVPRGSAPVASQVPMLKQPQPPIRKLPPPLNLDDYSSGSASSSSPDPTSPFKLSPGPSPPVPFAPTVSAQLQPQLTSQDHGQFQFQQYQFQPSNEISLSRSMFLQQQQQQAQVQQKTQTQTSTSQRQVQDQGKASTQPQGQVSTQFRSQTQPIPVPSGSKAPVQPLIQKNESRSLDPGIGIPLMSPLPGSGPASFLSTSPNPTSGDRDDMKSPTPSSSTIHKKRRPNPGKVTFRDSSDGTRTTAMFDMQGIKKSDVHVSYQNDKVVVSWETVNVEEKMEDGKIVRERRENKFVRTLPLPKGAKFEQVKASMDGRHLNLTYPKF</sequence>
<feature type="compositionally biased region" description="Low complexity" evidence="4">
    <location>
        <begin position="354"/>
        <end position="363"/>
    </location>
</feature>
<reference evidence="6" key="1">
    <citation type="submission" date="2021-10" db="EMBL/GenBank/DDBJ databases">
        <title>De novo Genome Assembly of Clathrus columnatus (Basidiomycota, Fungi) Using Illumina and Nanopore Sequence Data.</title>
        <authorList>
            <person name="Ogiso-Tanaka E."/>
            <person name="Itagaki H."/>
            <person name="Hosoya T."/>
            <person name="Hosaka K."/>
        </authorList>
    </citation>
    <scope>NUCLEOTIDE SEQUENCE</scope>
    <source>
        <strain evidence="6">MO-923</strain>
    </source>
</reference>
<feature type="compositionally biased region" description="Polar residues" evidence="4">
    <location>
        <begin position="342"/>
        <end position="353"/>
    </location>
</feature>
<dbReference type="Proteomes" id="UP001050691">
    <property type="component" value="Unassembled WGS sequence"/>
</dbReference>
<dbReference type="InterPro" id="IPR031107">
    <property type="entry name" value="Small_HSP"/>
</dbReference>
<dbReference type="InterPro" id="IPR002068">
    <property type="entry name" value="A-crystallin/Hsp20_dom"/>
</dbReference>
<comment type="similarity">
    <text evidence="2 3">Belongs to the small heat shock protein (HSP20) family.</text>
</comment>
<comment type="caution">
    <text evidence="6">The sequence shown here is derived from an EMBL/GenBank/DDBJ whole genome shotgun (WGS) entry which is preliminary data.</text>
</comment>
<feature type="compositionally biased region" description="Pro residues" evidence="4">
    <location>
        <begin position="34"/>
        <end position="45"/>
    </location>
</feature>
<keyword evidence="7" id="KW-1185">Reference proteome</keyword>
<evidence type="ECO:0000256" key="1">
    <source>
        <dbReference type="ARBA" id="ARBA00023016"/>
    </source>
</evidence>
<keyword evidence="1" id="KW-0346">Stress response</keyword>
<feature type="compositionally biased region" description="Low complexity" evidence="4">
    <location>
        <begin position="254"/>
        <end position="270"/>
    </location>
</feature>
<feature type="domain" description="SHSP" evidence="5">
    <location>
        <begin position="496"/>
        <end position="595"/>
    </location>
</feature>
<feature type="region of interest" description="Disordered" evidence="4">
    <location>
        <begin position="254"/>
        <end position="510"/>
    </location>
</feature>
<feature type="region of interest" description="Disordered" evidence="4">
    <location>
        <begin position="126"/>
        <end position="151"/>
    </location>
</feature>
<evidence type="ECO:0000256" key="4">
    <source>
        <dbReference type="SAM" id="MobiDB-lite"/>
    </source>
</evidence>
<feature type="compositionally biased region" description="Low complexity" evidence="4">
    <location>
        <begin position="46"/>
        <end position="60"/>
    </location>
</feature>
<dbReference type="Gene3D" id="2.60.40.790">
    <property type="match status" value="1"/>
</dbReference>
<feature type="compositionally biased region" description="Low complexity" evidence="4">
    <location>
        <begin position="303"/>
        <end position="327"/>
    </location>
</feature>
<feature type="compositionally biased region" description="Polar residues" evidence="4">
    <location>
        <begin position="467"/>
        <end position="476"/>
    </location>
</feature>
<evidence type="ECO:0000256" key="2">
    <source>
        <dbReference type="PROSITE-ProRule" id="PRU00285"/>
    </source>
</evidence>
<feature type="compositionally biased region" description="Low complexity" evidence="4">
    <location>
        <begin position="377"/>
        <end position="403"/>
    </location>
</feature>
<dbReference type="CDD" id="cd06464">
    <property type="entry name" value="ACD_sHsps-like"/>
    <property type="match status" value="1"/>
</dbReference>
<dbReference type="SUPFAM" id="SSF49764">
    <property type="entry name" value="HSP20-like chaperones"/>
    <property type="match status" value="1"/>
</dbReference>
<evidence type="ECO:0000313" key="7">
    <source>
        <dbReference type="Proteomes" id="UP001050691"/>
    </source>
</evidence>
<feature type="compositionally biased region" description="Polar residues" evidence="4">
    <location>
        <begin position="127"/>
        <end position="139"/>
    </location>
</feature>
<feature type="compositionally biased region" description="Pro residues" evidence="4">
    <location>
        <begin position="291"/>
        <end position="302"/>
    </location>
</feature>
<protein>
    <recommendedName>
        <fullName evidence="5">SHSP domain-containing protein</fullName>
    </recommendedName>
</protein>
<dbReference type="EMBL" id="BPWL01000003">
    <property type="protein sequence ID" value="GJJ08675.1"/>
    <property type="molecule type" value="Genomic_DNA"/>
</dbReference>
<accession>A0AAV5A6T3</accession>
<dbReference type="PANTHER" id="PTHR11527">
    <property type="entry name" value="HEAT-SHOCK PROTEIN 20 FAMILY MEMBER"/>
    <property type="match status" value="1"/>
</dbReference>
<feature type="region of interest" description="Disordered" evidence="4">
    <location>
        <begin position="27"/>
        <end position="97"/>
    </location>
</feature>
<evidence type="ECO:0000256" key="3">
    <source>
        <dbReference type="RuleBase" id="RU003616"/>
    </source>
</evidence>
<dbReference type="PROSITE" id="PS01031">
    <property type="entry name" value="SHSP"/>
    <property type="match status" value="1"/>
</dbReference>
<feature type="compositionally biased region" description="Polar residues" evidence="4">
    <location>
        <begin position="364"/>
        <end position="376"/>
    </location>
</feature>
<name>A0AAV5A6T3_9AGAM</name>
<feature type="compositionally biased region" description="Polar residues" evidence="4">
    <location>
        <begin position="404"/>
        <end position="424"/>
    </location>
</feature>
<dbReference type="AlphaFoldDB" id="A0AAV5A6T3"/>
<evidence type="ECO:0000313" key="6">
    <source>
        <dbReference type="EMBL" id="GJJ08675.1"/>
    </source>
</evidence>
<proteinExistence type="inferred from homology"/>
<dbReference type="InterPro" id="IPR008978">
    <property type="entry name" value="HSP20-like_chaperone"/>
</dbReference>